<dbReference type="PRINTS" id="PR00069">
    <property type="entry name" value="ALDKETRDTASE"/>
</dbReference>
<accession>A0A6T6M7B1</accession>
<feature type="binding site" evidence="5">
    <location>
        <position position="121"/>
    </location>
    <ligand>
        <name>substrate</name>
    </ligand>
</feature>
<dbReference type="SUPFAM" id="SSF51430">
    <property type="entry name" value="NAD(P)-linked oxidoreductase"/>
    <property type="match status" value="1"/>
</dbReference>
<evidence type="ECO:0000259" key="7">
    <source>
        <dbReference type="Pfam" id="PF00248"/>
    </source>
</evidence>
<evidence type="ECO:0000256" key="5">
    <source>
        <dbReference type="PIRSR" id="PIRSR000097-2"/>
    </source>
</evidence>
<dbReference type="PIRSF" id="PIRSF000097">
    <property type="entry name" value="AKR"/>
    <property type="match status" value="1"/>
</dbReference>
<protein>
    <recommendedName>
        <fullName evidence="7">NADP-dependent oxidoreductase domain-containing protein</fullName>
    </recommendedName>
</protein>
<keyword evidence="2" id="KW-0521">NADP</keyword>
<comment type="similarity">
    <text evidence="1">Belongs to the aldo/keto reductase family.</text>
</comment>
<sequence>MAAEQMGHAGAALCVKLNSGYDIPLVGLGTWKAEAGLVGKTVKEAVKCGYRMIDCANDYGNEKEIGNAIRELIQDGSVKREDLFIQAKLWNSNHRKEHVRLDLLSTLDDLQLSYIDSFIIHWPQAVPSNKQLAVFKHGNHPAPASEGTMFPLEQDGRYCADMDSHYIETWHAMEELVDEGLVKSIGVSNFNRTQLLEVYQSAKKYKPAILQNECHPFLQLKDLLDICRHLNVHVQAYSPLGSFDRPWIRSPNEPELLHDHRLVEISKSHGRTTAQIVLRWQTQRGVSVVPKTVHVERARENISIFDFVLSEAEMQSIGGLNIGWRYLLWKETSMHPDYPFKEEIPYGYSAGPAPLNTSTSA</sequence>
<dbReference type="PANTHER" id="PTHR11732">
    <property type="entry name" value="ALDO/KETO REDUCTASE"/>
    <property type="match status" value="1"/>
</dbReference>
<evidence type="ECO:0000256" key="4">
    <source>
        <dbReference type="PIRSR" id="PIRSR000097-1"/>
    </source>
</evidence>
<evidence type="ECO:0000256" key="1">
    <source>
        <dbReference type="ARBA" id="ARBA00007905"/>
    </source>
</evidence>
<dbReference type="Pfam" id="PF00248">
    <property type="entry name" value="Aldo_ket_red"/>
    <property type="match status" value="1"/>
</dbReference>
<dbReference type="EMBL" id="HBFP01003754">
    <property type="protein sequence ID" value="CAD8818262.1"/>
    <property type="molecule type" value="Transcribed_RNA"/>
</dbReference>
<evidence type="ECO:0000256" key="2">
    <source>
        <dbReference type="ARBA" id="ARBA00022857"/>
    </source>
</evidence>
<dbReference type="Gene3D" id="3.20.20.100">
    <property type="entry name" value="NADP-dependent oxidoreductase domain"/>
    <property type="match status" value="1"/>
</dbReference>
<dbReference type="InterPro" id="IPR023210">
    <property type="entry name" value="NADP_OxRdtase_dom"/>
</dbReference>
<feature type="site" description="Lowers pKa of active site Tyr" evidence="6">
    <location>
        <position position="88"/>
    </location>
</feature>
<dbReference type="InterPro" id="IPR018170">
    <property type="entry name" value="Aldo/ket_reductase_CS"/>
</dbReference>
<dbReference type="FunFam" id="3.20.20.100:FF:000006">
    <property type="entry name" value="Aldo-keto reductase family 1 member A1"/>
    <property type="match status" value="1"/>
</dbReference>
<proteinExistence type="inferred from homology"/>
<dbReference type="InterPro" id="IPR036812">
    <property type="entry name" value="NAD(P)_OxRdtase_dom_sf"/>
</dbReference>
<evidence type="ECO:0000256" key="3">
    <source>
        <dbReference type="ARBA" id="ARBA00023002"/>
    </source>
</evidence>
<dbReference type="GO" id="GO:0016491">
    <property type="term" value="F:oxidoreductase activity"/>
    <property type="evidence" value="ECO:0007669"/>
    <property type="project" value="UniProtKB-KW"/>
</dbReference>
<evidence type="ECO:0000313" key="8">
    <source>
        <dbReference type="EMBL" id="CAD8818262.1"/>
    </source>
</evidence>
<keyword evidence="3" id="KW-0560">Oxidoreductase</keyword>
<dbReference type="InterPro" id="IPR020471">
    <property type="entry name" value="AKR"/>
</dbReference>
<gene>
    <name evidence="8" type="ORF">TOLI1172_LOCUS2651</name>
    <name evidence="9" type="ORF">TOLI1172_LOCUS2652</name>
</gene>
<name>A0A6T6M7B1_9RHOD</name>
<reference evidence="9" key="1">
    <citation type="submission" date="2021-01" db="EMBL/GenBank/DDBJ databases">
        <authorList>
            <person name="Corre E."/>
            <person name="Pelletier E."/>
            <person name="Niang G."/>
            <person name="Scheremetjew M."/>
            <person name="Finn R."/>
            <person name="Kale V."/>
            <person name="Holt S."/>
            <person name="Cochrane G."/>
            <person name="Meng A."/>
            <person name="Brown T."/>
            <person name="Cohen L."/>
        </authorList>
    </citation>
    <scope>NUCLEOTIDE SEQUENCE</scope>
    <source>
        <strain evidence="9">CCMP3278</strain>
    </source>
</reference>
<feature type="active site" description="Proton donor" evidence="4">
    <location>
        <position position="59"/>
    </location>
</feature>
<evidence type="ECO:0000256" key="6">
    <source>
        <dbReference type="PIRSR" id="PIRSR000097-3"/>
    </source>
</evidence>
<evidence type="ECO:0000313" key="9">
    <source>
        <dbReference type="EMBL" id="CAD8818263.1"/>
    </source>
</evidence>
<feature type="domain" description="NADP-dependent oxidoreductase" evidence="7">
    <location>
        <begin position="27"/>
        <end position="320"/>
    </location>
</feature>
<dbReference type="AlphaFoldDB" id="A0A6T6M7B1"/>
<dbReference type="PROSITE" id="PS00062">
    <property type="entry name" value="ALDOKETO_REDUCTASE_2"/>
    <property type="match status" value="1"/>
</dbReference>
<dbReference type="EMBL" id="HBFP01003755">
    <property type="protein sequence ID" value="CAD8818263.1"/>
    <property type="molecule type" value="Transcribed_RNA"/>
</dbReference>
<organism evidence="9">
    <name type="scientific">Timspurckia oligopyrenoides</name>
    <dbReference type="NCBI Taxonomy" id="708627"/>
    <lineage>
        <taxon>Eukaryota</taxon>
        <taxon>Rhodophyta</taxon>
        <taxon>Bangiophyceae</taxon>
        <taxon>Porphyridiales</taxon>
        <taxon>Porphyridiaceae</taxon>
        <taxon>Timspurckia</taxon>
    </lineage>
</organism>